<feature type="transmembrane region" description="Helical" evidence="2">
    <location>
        <begin position="7"/>
        <end position="28"/>
    </location>
</feature>
<reference evidence="4 5" key="1">
    <citation type="submission" date="2018-11" db="EMBL/GenBank/DDBJ databases">
        <title>Flavobacterium sp. nov., YIM 102701-2 draft genome.</title>
        <authorList>
            <person name="Li G."/>
            <person name="Jiang Y."/>
        </authorList>
    </citation>
    <scope>NUCLEOTIDE SEQUENCE [LARGE SCALE GENOMIC DNA]</scope>
    <source>
        <strain evidence="4 5">YIM 102701-2</strain>
    </source>
</reference>
<name>A0A3P3WFG5_9FLAO</name>
<keyword evidence="1" id="KW-0175">Coiled coil</keyword>
<dbReference type="NCBIfam" id="TIGR03513">
    <property type="entry name" value="GldL_gliding"/>
    <property type="match status" value="1"/>
</dbReference>
<proteinExistence type="predicted"/>
<comment type="caution">
    <text evidence="4">The sequence shown here is derived from an EMBL/GenBank/DDBJ whole genome shotgun (WGS) entry which is preliminary data.</text>
</comment>
<sequence length="257" mass="27197">MAIPKKLMNFCYGMGAAVVIVGALFKITHIELGPLNGNNMLTVGLLVEALIFAISAFEPVDDELDWSRVYPELKGGEPRKMQVGGVVQTSSVAGSTPISSQAAPVSNQTAVPASSFQTSAPVYSGNVAPSGEERGMLSEKLDKILRDAKIDGQLMSSLSNSIKNFEAAAKGIAPTVDAVASSNRYAEEMTLAATQLESLNSMYKVQLESATKNADINREVAENNLKLKEQMQSLTSNLSTLNAVYGGMLSAMGKATN</sequence>
<dbReference type="EMBL" id="RQVQ01000002">
    <property type="protein sequence ID" value="RRJ93127.1"/>
    <property type="molecule type" value="Genomic_DNA"/>
</dbReference>
<gene>
    <name evidence="4" type="primary">gldL</name>
    <name evidence="4" type="ORF">EG240_01240</name>
</gene>
<evidence type="ECO:0000313" key="4">
    <source>
        <dbReference type="EMBL" id="RRJ93127.1"/>
    </source>
</evidence>
<evidence type="ECO:0000313" key="5">
    <source>
        <dbReference type="Proteomes" id="UP000275719"/>
    </source>
</evidence>
<feature type="domain" description="Gliding motility protein GldL-like N-terminal" evidence="3">
    <location>
        <begin position="11"/>
        <end position="75"/>
    </location>
</feature>
<evidence type="ECO:0000256" key="2">
    <source>
        <dbReference type="SAM" id="Phobius"/>
    </source>
</evidence>
<keyword evidence="2" id="KW-1133">Transmembrane helix</keyword>
<evidence type="ECO:0000256" key="1">
    <source>
        <dbReference type="SAM" id="Coils"/>
    </source>
</evidence>
<dbReference type="Pfam" id="PF22827">
    <property type="entry name" value="GldL_N"/>
    <property type="match status" value="1"/>
</dbReference>
<dbReference type="Proteomes" id="UP000275719">
    <property type="component" value="Unassembled WGS sequence"/>
</dbReference>
<evidence type="ECO:0000259" key="3">
    <source>
        <dbReference type="Pfam" id="PF22827"/>
    </source>
</evidence>
<dbReference type="InterPro" id="IPR055087">
    <property type="entry name" value="GldL-like_N"/>
</dbReference>
<dbReference type="AlphaFoldDB" id="A0A3P3WFG5"/>
<accession>A0A3P3WFG5</accession>
<keyword evidence="2" id="KW-0472">Membrane</keyword>
<dbReference type="OrthoDB" id="1466660at2"/>
<protein>
    <submittedName>
        <fullName evidence="4">Gliding motility protein GldL</fullName>
    </submittedName>
</protein>
<dbReference type="RefSeq" id="WP_125016591.1">
    <property type="nucleotide sequence ID" value="NZ_RQVQ01000002.1"/>
</dbReference>
<keyword evidence="2" id="KW-0812">Transmembrane</keyword>
<dbReference type="InterPro" id="IPR019852">
    <property type="entry name" value="Motility-assoc_prot_GldL"/>
</dbReference>
<feature type="coiled-coil region" evidence="1">
    <location>
        <begin position="217"/>
        <end position="244"/>
    </location>
</feature>
<organism evidence="4 5">
    <name type="scientific">Paenimyroides tangerinum</name>
    <dbReference type="NCBI Taxonomy" id="2488728"/>
    <lineage>
        <taxon>Bacteria</taxon>
        <taxon>Pseudomonadati</taxon>
        <taxon>Bacteroidota</taxon>
        <taxon>Flavobacteriia</taxon>
        <taxon>Flavobacteriales</taxon>
        <taxon>Flavobacteriaceae</taxon>
        <taxon>Paenimyroides</taxon>
    </lineage>
</organism>
<keyword evidence="5" id="KW-1185">Reference proteome</keyword>